<evidence type="ECO:0000256" key="4">
    <source>
        <dbReference type="ARBA" id="ARBA00023125"/>
    </source>
</evidence>
<comment type="caution">
    <text evidence="9">The sequence shown here is derived from an EMBL/GenBank/DDBJ whole genome shotgun (WGS) entry which is preliminary data.</text>
</comment>
<keyword evidence="1" id="KW-0479">Metal-binding</keyword>
<dbReference type="SUPFAM" id="SSF57701">
    <property type="entry name" value="Zn2/Cys6 DNA-binding domain"/>
    <property type="match status" value="1"/>
</dbReference>
<dbReference type="OrthoDB" id="10251155at2759"/>
<dbReference type="Pfam" id="PF00172">
    <property type="entry name" value="Zn_clus"/>
    <property type="match status" value="1"/>
</dbReference>
<evidence type="ECO:0000256" key="5">
    <source>
        <dbReference type="ARBA" id="ARBA00023163"/>
    </source>
</evidence>
<dbReference type="GO" id="GO:0008270">
    <property type="term" value="F:zinc ion binding"/>
    <property type="evidence" value="ECO:0007669"/>
    <property type="project" value="InterPro"/>
</dbReference>
<dbReference type="Gene3D" id="4.10.240.10">
    <property type="entry name" value="Zn(2)-C6 fungal-type DNA-binding domain"/>
    <property type="match status" value="1"/>
</dbReference>
<reference evidence="9" key="2">
    <citation type="journal article" date="2023" name="IMA Fungus">
        <title>Comparative genomic study of the Penicillium genus elucidates a diverse pangenome and 15 lateral gene transfer events.</title>
        <authorList>
            <person name="Petersen C."/>
            <person name="Sorensen T."/>
            <person name="Nielsen M.R."/>
            <person name="Sondergaard T.E."/>
            <person name="Sorensen J.L."/>
            <person name="Fitzpatrick D.A."/>
            <person name="Frisvad J.C."/>
            <person name="Nielsen K.L."/>
        </authorList>
    </citation>
    <scope>NUCLEOTIDE SEQUENCE</scope>
    <source>
        <strain evidence="9">IBT 22155</strain>
    </source>
</reference>
<feature type="domain" description="Zn(2)-C6 fungal-type" evidence="8">
    <location>
        <begin position="17"/>
        <end position="46"/>
    </location>
</feature>
<keyword evidence="5" id="KW-0804">Transcription</keyword>
<evidence type="ECO:0000256" key="7">
    <source>
        <dbReference type="SAM" id="MobiDB-lite"/>
    </source>
</evidence>
<feature type="compositionally biased region" description="Basic residues" evidence="7">
    <location>
        <begin position="48"/>
        <end position="58"/>
    </location>
</feature>
<evidence type="ECO:0000256" key="2">
    <source>
        <dbReference type="ARBA" id="ARBA00022833"/>
    </source>
</evidence>
<dbReference type="GO" id="GO:0003677">
    <property type="term" value="F:DNA binding"/>
    <property type="evidence" value="ECO:0007669"/>
    <property type="project" value="UniProtKB-KW"/>
</dbReference>
<dbReference type="GO" id="GO:0000981">
    <property type="term" value="F:DNA-binding transcription factor activity, RNA polymerase II-specific"/>
    <property type="evidence" value="ECO:0007669"/>
    <property type="project" value="InterPro"/>
</dbReference>
<feature type="region of interest" description="Disordered" evidence="7">
    <location>
        <begin position="40"/>
        <end position="146"/>
    </location>
</feature>
<dbReference type="SMART" id="SM00906">
    <property type="entry name" value="Fungal_trans"/>
    <property type="match status" value="1"/>
</dbReference>
<keyword evidence="2" id="KW-0862">Zinc</keyword>
<dbReference type="InterPro" id="IPR007219">
    <property type="entry name" value="XnlR_reg_dom"/>
</dbReference>
<feature type="compositionally biased region" description="Polar residues" evidence="7">
    <location>
        <begin position="87"/>
        <end position="103"/>
    </location>
</feature>
<evidence type="ECO:0000259" key="8">
    <source>
        <dbReference type="PROSITE" id="PS50048"/>
    </source>
</evidence>
<evidence type="ECO:0000313" key="9">
    <source>
        <dbReference type="EMBL" id="KAJ5138213.1"/>
    </source>
</evidence>
<dbReference type="Pfam" id="PF04082">
    <property type="entry name" value="Fungal_trans"/>
    <property type="match status" value="1"/>
</dbReference>
<dbReference type="EMBL" id="JAPQKL010000003">
    <property type="protein sequence ID" value="KAJ5138213.1"/>
    <property type="molecule type" value="Genomic_DNA"/>
</dbReference>
<keyword evidence="4" id="KW-0238">DNA-binding</keyword>
<protein>
    <recommendedName>
        <fullName evidence="8">Zn(2)-C6 fungal-type domain-containing protein</fullName>
    </recommendedName>
</protein>
<dbReference type="GeneID" id="81402975"/>
<reference evidence="9" key="1">
    <citation type="submission" date="2022-11" db="EMBL/GenBank/DDBJ databases">
        <authorList>
            <person name="Petersen C."/>
        </authorList>
    </citation>
    <scope>NUCLEOTIDE SEQUENCE</scope>
    <source>
        <strain evidence="9">IBT 22155</strain>
    </source>
</reference>
<dbReference type="PROSITE" id="PS00463">
    <property type="entry name" value="ZN2_CY6_FUNGAL_1"/>
    <property type="match status" value="1"/>
</dbReference>
<keyword evidence="10" id="KW-1185">Reference proteome</keyword>
<dbReference type="CDD" id="cd12148">
    <property type="entry name" value="fungal_TF_MHR"/>
    <property type="match status" value="1"/>
</dbReference>
<evidence type="ECO:0000256" key="1">
    <source>
        <dbReference type="ARBA" id="ARBA00022723"/>
    </source>
</evidence>
<dbReference type="PANTHER" id="PTHR47171">
    <property type="entry name" value="FARA-RELATED"/>
    <property type="match status" value="1"/>
</dbReference>
<name>A0A9W9H454_9EURO</name>
<gene>
    <name evidence="9" type="ORF">N7515_003061</name>
</gene>
<sequence>MDQPNVPNMPKCRPSRACEVCHEKKIRCDLVGEHPCTHCRTNGVTCRPHQRQRKRKRSIPPPSAPRVARGASASRYDAGDLHGGQISHLTNHQNDLPSTSQMQGAEGPSNLAPAPEVEPESSANSPVPEGQDGLEKETPGSQGYLGRSEYLGLAAPQPNEISSVQDTGSCVRLTEEERAVLDIYRAFELPPLAVQRSLIDSFEMYCAPWMPILETRHLQNPSSLSILLLQSVFVAGSRVAAAAHISASSETYYRRAKALFFSNYEPNPVIKIAAACLLNWWNPLGPDKVSLDGSGFWLRVAVSLAYQIGLHKESTNGKNPSYRRRLWWTLVARDSQMSAAHGRPRAISLADSDVALPSPHDFVNVHHDGALFSAYVNISLILGDVTETYLRHQITVPKQRNFRHALYCWVNELPSNLRLFSQSHNGQLNPYNLRTRSLHVPYFVILTFLYRSASPPDVPITIAAVASSFLAGIFEEFLARDEFRFQAPVFKFYAFAAGMAQAHARAFLSTPSETLTEESEIVNTSLIALAVRWSSANDNLRILQNANKKMTVHQQKPSLSPLSSSHEAHSLFSALGPDLCRLWHLIQPNSSSSNTQIAMKADMQWASSGAGAVSQALCRVSGDLPPSVSSPGLQLGQGISSSDIYGSISLIEQAGAIGTTEDENSLWSLPIIESSGSWLLGQMPGVLFDEPL</sequence>
<dbReference type="Proteomes" id="UP001149079">
    <property type="component" value="Unassembled WGS sequence"/>
</dbReference>
<evidence type="ECO:0000256" key="3">
    <source>
        <dbReference type="ARBA" id="ARBA00023015"/>
    </source>
</evidence>
<dbReference type="PROSITE" id="PS50048">
    <property type="entry name" value="ZN2_CY6_FUNGAL_2"/>
    <property type="match status" value="1"/>
</dbReference>
<dbReference type="CDD" id="cd00067">
    <property type="entry name" value="GAL4"/>
    <property type="match status" value="1"/>
</dbReference>
<dbReference type="RefSeq" id="XP_056522862.1">
    <property type="nucleotide sequence ID" value="XM_056663805.1"/>
</dbReference>
<organism evidence="9 10">
    <name type="scientific">Penicillium bovifimosum</name>
    <dbReference type="NCBI Taxonomy" id="126998"/>
    <lineage>
        <taxon>Eukaryota</taxon>
        <taxon>Fungi</taxon>
        <taxon>Dikarya</taxon>
        <taxon>Ascomycota</taxon>
        <taxon>Pezizomycotina</taxon>
        <taxon>Eurotiomycetes</taxon>
        <taxon>Eurotiomycetidae</taxon>
        <taxon>Eurotiales</taxon>
        <taxon>Aspergillaceae</taxon>
        <taxon>Penicillium</taxon>
    </lineage>
</organism>
<evidence type="ECO:0000256" key="6">
    <source>
        <dbReference type="ARBA" id="ARBA00023242"/>
    </source>
</evidence>
<evidence type="ECO:0000313" key="10">
    <source>
        <dbReference type="Proteomes" id="UP001149079"/>
    </source>
</evidence>
<dbReference type="AlphaFoldDB" id="A0A9W9H454"/>
<proteinExistence type="predicted"/>
<keyword evidence="3" id="KW-0805">Transcription regulation</keyword>
<dbReference type="InterPro" id="IPR036864">
    <property type="entry name" value="Zn2-C6_fun-type_DNA-bd_sf"/>
</dbReference>
<dbReference type="InterPro" id="IPR052073">
    <property type="entry name" value="Amide_Lactam_Regulators"/>
</dbReference>
<dbReference type="GO" id="GO:0006351">
    <property type="term" value="P:DNA-templated transcription"/>
    <property type="evidence" value="ECO:0007669"/>
    <property type="project" value="InterPro"/>
</dbReference>
<dbReference type="InterPro" id="IPR001138">
    <property type="entry name" value="Zn2Cys6_DnaBD"/>
</dbReference>
<accession>A0A9W9H454</accession>
<keyword evidence="6" id="KW-0539">Nucleus</keyword>
<dbReference type="SMART" id="SM00066">
    <property type="entry name" value="GAL4"/>
    <property type="match status" value="1"/>
</dbReference>
<dbReference type="PANTHER" id="PTHR47171:SF2">
    <property type="entry name" value="TRANSCRIPTION FACTOR, PUTATIVE-RELATED"/>
    <property type="match status" value="1"/>
</dbReference>